<dbReference type="EMBL" id="AP019400">
    <property type="protein sequence ID" value="BBI34279.1"/>
    <property type="molecule type" value="Genomic_DNA"/>
</dbReference>
<dbReference type="NCBIfam" id="TIGR01300">
    <property type="entry name" value="CPA3_mnhG_phaG"/>
    <property type="match status" value="1"/>
</dbReference>
<dbReference type="KEGG" id="cohn:KCTCHS21_36780"/>
<sequence length="146" mass="16114">MNVNGEIGEVVGAVLILIGAIFSLISAIGIVRLPDVYTRSHAASKSSTLGVLCALLGTLLYFLISDGFFSIRLVLGIFFVFLTAPVAAHVICRAAYRDQVPLADQSVQDELKDYYMENEIVEVEDKAEIVNYQTTRDKEALWIDQK</sequence>
<evidence type="ECO:0000313" key="6">
    <source>
        <dbReference type="Proteomes" id="UP000289856"/>
    </source>
</evidence>
<evidence type="ECO:0000313" key="5">
    <source>
        <dbReference type="EMBL" id="BBI34279.1"/>
    </source>
</evidence>
<accession>A0A3T1D888</accession>
<feature type="transmembrane region" description="Helical" evidence="4">
    <location>
        <begin position="70"/>
        <end position="92"/>
    </location>
</feature>
<comment type="subcellular location">
    <subcellularLocation>
        <location evidence="1">Membrane</location>
        <topology evidence="1">Multi-pass membrane protein</topology>
    </subcellularLocation>
</comment>
<keyword evidence="3" id="KW-0813">Transport</keyword>
<keyword evidence="4" id="KW-1133">Transmembrane helix</keyword>
<evidence type="ECO:0008006" key="7">
    <source>
        <dbReference type="Google" id="ProtNLM"/>
    </source>
</evidence>
<feature type="transmembrane region" description="Helical" evidence="4">
    <location>
        <begin position="46"/>
        <end position="64"/>
    </location>
</feature>
<dbReference type="GO" id="GO:0016020">
    <property type="term" value="C:membrane"/>
    <property type="evidence" value="ECO:0007669"/>
    <property type="project" value="UniProtKB-SubCell"/>
</dbReference>
<evidence type="ECO:0000256" key="1">
    <source>
        <dbReference type="ARBA" id="ARBA00004141"/>
    </source>
</evidence>
<dbReference type="PANTHER" id="PTHR34703">
    <property type="entry name" value="ANTIPORTER SUBUNIT MNHG2-RELATED"/>
    <property type="match status" value="1"/>
</dbReference>
<dbReference type="PANTHER" id="PTHR34703:SF1">
    <property type="entry name" value="ANTIPORTER SUBUNIT MNHG2-RELATED"/>
    <property type="match status" value="1"/>
</dbReference>
<evidence type="ECO:0000256" key="2">
    <source>
        <dbReference type="ARBA" id="ARBA00008404"/>
    </source>
</evidence>
<gene>
    <name evidence="5" type="ORF">KCTCHS21_36780</name>
</gene>
<name>A0A3T1D888_9BACL</name>
<protein>
    <recommendedName>
        <fullName evidence="7">Na+/H+ antiporter subunit G</fullName>
    </recommendedName>
</protein>
<dbReference type="Pfam" id="PF03334">
    <property type="entry name" value="PhaG_MnhG_YufB"/>
    <property type="match status" value="1"/>
</dbReference>
<dbReference type="GO" id="GO:0015385">
    <property type="term" value="F:sodium:proton antiporter activity"/>
    <property type="evidence" value="ECO:0007669"/>
    <property type="project" value="TreeGrafter"/>
</dbReference>
<proteinExistence type="inferred from homology"/>
<dbReference type="InterPro" id="IPR005133">
    <property type="entry name" value="PhaG_MnhG_YufB"/>
</dbReference>
<organism evidence="5 6">
    <name type="scientific">Cohnella abietis</name>
    <dbReference type="NCBI Taxonomy" id="2507935"/>
    <lineage>
        <taxon>Bacteria</taxon>
        <taxon>Bacillati</taxon>
        <taxon>Bacillota</taxon>
        <taxon>Bacilli</taxon>
        <taxon>Bacillales</taxon>
        <taxon>Paenibacillaceae</taxon>
        <taxon>Cohnella</taxon>
    </lineage>
</organism>
<keyword evidence="4" id="KW-0472">Membrane</keyword>
<keyword evidence="3" id="KW-0050">Antiport</keyword>
<comment type="similarity">
    <text evidence="2">Belongs to the CPA3 antiporters (TC 2.A.63) subunit G family.</text>
</comment>
<dbReference type="RefSeq" id="WP_170211433.1">
    <property type="nucleotide sequence ID" value="NZ_AP019400.1"/>
</dbReference>
<dbReference type="NCBIfam" id="NF009314">
    <property type="entry name" value="PRK12674.1-2"/>
    <property type="match status" value="1"/>
</dbReference>
<feature type="transmembrane region" description="Helical" evidence="4">
    <location>
        <begin position="12"/>
        <end position="34"/>
    </location>
</feature>
<evidence type="ECO:0000256" key="4">
    <source>
        <dbReference type="SAM" id="Phobius"/>
    </source>
</evidence>
<reference evidence="5 6" key="1">
    <citation type="submission" date="2019-01" db="EMBL/GenBank/DDBJ databases">
        <title>Complete genome sequence of Cohnella hallensis HS21 isolated from Korean fir (Abies koreana) rhizospheric soil.</title>
        <authorList>
            <person name="Jiang L."/>
            <person name="Kang S.W."/>
            <person name="Kim S."/>
            <person name="Jung J."/>
            <person name="Kim C.Y."/>
            <person name="Kim D.H."/>
            <person name="Kim S.W."/>
            <person name="Lee J."/>
        </authorList>
    </citation>
    <scope>NUCLEOTIDE SEQUENCE [LARGE SCALE GENOMIC DNA]</scope>
    <source>
        <strain evidence="5 6">HS21</strain>
    </source>
</reference>
<dbReference type="Proteomes" id="UP000289856">
    <property type="component" value="Chromosome"/>
</dbReference>
<keyword evidence="6" id="KW-1185">Reference proteome</keyword>
<keyword evidence="4" id="KW-0812">Transmembrane</keyword>
<dbReference type="NCBIfam" id="NF009236">
    <property type="entry name" value="PRK12586.1"/>
    <property type="match status" value="1"/>
</dbReference>
<dbReference type="AlphaFoldDB" id="A0A3T1D888"/>
<evidence type="ECO:0000256" key="3">
    <source>
        <dbReference type="ARBA" id="ARBA00022449"/>
    </source>
</evidence>